<reference evidence="2 3" key="1">
    <citation type="submission" date="2021-08" db="EMBL/GenBank/DDBJ databases">
        <title>WGS of actinomycetes from Thailand.</title>
        <authorList>
            <person name="Thawai C."/>
        </authorList>
    </citation>
    <scope>NUCLEOTIDE SEQUENCE [LARGE SCALE GENOMIC DNA]</scope>
    <source>
        <strain evidence="2 3">PLK6-54</strain>
    </source>
</reference>
<protein>
    <submittedName>
        <fullName evidence="2">Nuclear transport factor 2 family protein</fullName>
    </submittedName>
</protein>
<dbReference type="InterPro" id="IPR037401">
    <property type="entry name" value="SnoaL-like"/>
</dbReference>
<dbReference type="Pfam" id="PF12680">
    <property type="entry name" value="SnoaL_2"/>
    <property type="match status" value="1"/>
</dbReference>
<feature type="domain" description="SnoaL-like" evidence="1">
    <location>
        <begin position="13"/>
        <end position="110"/>
    </location>
</feature>
<dbReference type="RefSeq" id="WP_222959317.1">
    <property type="nucleotide sequence ID" value="NZ_JAINZZ010000001.1"/>
</dbReference>
<dbReference type="Gene3D" id="3.10.450.50">
    <property type="match status" value="1"/>
</dbReference>
<proteinExistence type="predicted"/>
<evidence type="ECO:0000313" key="2">
    <source>
        <dbReference type="EMBL" id="MBY8876024.1"/>
    </source>
</evidence>
<evidence type="ECO:0000259" key="1">
    <source>
        <dbReference type="Pfam" id="PF12680"/>
    </source>
</evidence>
<keyword evidence="3" id="KW-1185">Reference proteome</keyword>
<dbReference type="SUPFAM" id="SSF54427">
    <property type="entry name" value="NTF2-like"/>
    <property type="match status" value="1"/>
</dbReference>
<evidence type="ECO:0000313" key="3">
    <source>
        <dbReference type="Proteomes" id="UP000778578"/>
    </source>
</evidence>
<accession>A0ABS7PYP5</accession>
<organism evidence="2 3">
    <name type="scientific">Actinacidiphila acidipaludis</name>
    <dbReference type="NCBI Taxonomy" id="2873382"/>
    <lineage>
        <taxon>Bacteria</taxon>
        <taxon>Bacillati</taxon>
        <taxon>Actinomycetota</taxon>
        <taxon>Actinomycetes</taxon>
        <taxon>Kitasatosporales</taxon>
        <taxon>Streptomycetaceae</taxon>
        <taxon>Actinacidiphila</taxon>
    </lineage>
</organism>
<name>A0ABS7PYP5_9ACTN</name>
<dbReference type="EMBL" id="JAINZZ010000001">
    <property type="protein sequence ID" value="MBY8876024.1"/>
    <property type="molecule type" value="Genomic_DNA"/>
</dbReference>
<comment type="caution">
    <text evidence="2">The sequence shown here is derived from an EMBL/GenBank/DDBJ whole genome shotgun (WGS) entry which is preliminary data.</text>
</comment>
<sequence>MNSVTDLLAANLHEVFGNRDPGSRRAAIERIYTEDIVFTDPEGVTTGWDALEEKASTLLEKVPPNFVFAEDGERYAGPGNGALAWAFGPAGEPAVRGIDVITVRDGRIAAVLTMFTA</sequence>
<gene>
    <name evidence="2" type="ORF">K7862_00005</name>
</gene>
<dbReference type="InterPro" id="IPR032710">
    <property type="entry name" value="NTF2-like_dom_sf"/>
</dbReference>
<dbReference type="Proteomes" id="UP000778578">
    <property type="component" value="Unassembled WGS sequence"/>
</dbReference>